<protein>
    <submittedName>
        <fullName evidence="1">Uncharacterized protein</fullName>
    </submittedName>
</protein>
<dbReference type="Proteomes" id="UP000515909">
    <property type="component" value="Chromosome"/>
</dbReference>
<dbReference type="RefSeq" id="WP_156990577.1">
    <property type="nucleotide sequence ID" value="NZ_CP060286.1"/>
</dbReference>
<organism evidence="1 2">
    <name type="scientific">Caproicibacter fermentans</name>
    <dbReference type="NCBI Taxonomy" id="2576756"/>
    <lineage>
        <taxon>Bacteria</taxon>
        <taxon>Bacillati</taxon>
        <taxon>Bacillota</taxon>
        <taxon>Clostridia</taxon>
        <taxon>Eubacteriales</taxon>
        <taxon>Acutalibacteraceae</taxon>
        <taxon>Caproicibacter</taxon>
    </lineage>
</organism>
<evidence type="ECO:0000313" key="2">
    <source>
        <dbReference type="Proteomes" id="UP000515909"/>
    </source>
</evidence>
<evidence type="ECO:0000313" key="1">
    <source>
        <dbReference type="EMBL" id="QNK41874.1"/>
    </source>
</evidence>
<sequence>MGVIYEVIKLPEKDKKKFLEGIINQEAFKKFNPEKIKSPKAGAGK</sequence>
<name>A0A7G8TE33_9FIRM</name>
<dbReference type="AlphaFoldDB" id="A0A7G8TE33"/>
<reference evidence="1 2" key="1">
    <citation type="submission" date="2020-08" db="EMBL/GenBank/DDBJ databases">
        <title>The isolate Caproiciproducens sp. 7D4C2 produces n-caproate at mildly acidic conditions from hexoses: genome and rBOX comparison with related strains and chain-elongating bacteria.</title>
        <authorList>
            <person name="Esquivel-Elizondo S."/>
            <person name="Bagci C."/>
            <person name="Temovska M."/>
            <person name="Jeon B.S."/>
            <person name="Bessarab I."/>
            <person name="Williams R.B.H."/>
            <person name="Huson D.H."/>
            <person name="Angenent L.T."/>
        </authorList>
    </citation>
    <scope>NUCLEOTIDE SEQUENCE [LARGE SCALE GENOMIC DNA]</scope>
    <source>
        <strain evidence="1 2">7D4C2</strain>
    </source>
</reference>
<proteinExistence type="predicted"/>
<dbReference type="EMBL" id="CP060286">
    <property type="protein sequence ID" value="QNK41874.1"/>
    <property type="molecule type" value="Genomic_DNA"/>
</dbReference>
<gene>
    <name evidence="1" type="ORF">HCR03_06460</name>
</gene>
<accession>A0A7G8TE33</accession>
<dbReference type="KEGG" id="cfem:HCR03_06460"/>